<dbReference type="Gene3D" id="2.60.120.10">
    <property type="entry name" value="Jelly Rolls"/>
    <property type="match status" value="1"/>
</dbReference>
<dbReference type="PROSITE" id="PS01124">
    <property type="entry name" value="HTH_ARAC_FAMILY_2"/>
    <property type="match status" value="1"/>
</dbReference>
<organism evidence="5 6">
    <name type="scientific">Alkalibacterium pelagium</name>
    <dbReference type="NCBI Taxonomy" id="426702"/>
    <lineage>
        <taxon>Bacteria</taxon>
        <taxon>Bacillati</taxon>
        <taxon>Bacillota</taxon>
        <taxon>Bacilli</taxon>
        <taxon>Lactobacillales</taxon>
        <taxon>Carnobacteriaceae</taxon>
        <taxon>Alkalibacterium</taxon>
    </lineage>
</organism>
<dbReference type="RefSeq" id="WP_091483085.1">
    <property type="nucleotide sequence ID" value="NZ_BJYC01000028.1"/>
</dbReference>
<evidence type="ECO:0000313" key="6">
    <source>
        <dbReference type="Proteomes" id="UP000199081"/>
    </source>
</evidence>
<dbReference type="CDD" id="cd02209">
    <property type="entry name" value="cupin_XRE_C"/>
    <property type="match status" value="1"/>
</dbReference>
<dbReference type="SMART" id="SM00342">
    <property type="entry name" value="HTH_ARAC"/>
    <property type="match status" value="1"/>
</dbReference>
<protein>
    <submittedName>
        <fullName evidence="5">AraC-type DNA-binding protein</fullName>
    </submittedName>
</protein>
<evidence type="ECO:0000313" key="5">
    <source>
        <dbReference type="EMBL" id="SEL38460.1"/>
    </source>
</evidence>
<feature type="domain" description="HTH araC/xylS-type" evidence="4">
    <location>
        <begin position="212"/>
        <end position="310"/>
    </location>
</feature>
<dbReference type="EMBL" id="FNZU01000024">
    <property type="protein sequence ID" value="SEL38460.1"/>
    <property type="molecule type" value="Genomic_DNA"/>
</dbReference>
<dbReference type="InterPro" id="IPR011051">
    <property type="entry name" value="RmlC_Cupin_sf"/>
</dbReference>
<dbReference type="Pfam" id="PF07883">
    <property type="entry name" value="Cupin_2"/>
    <property type="match status" value="1"/>
</dbReference>
<evidence type="ECO:0000256" key="1">
    <source>
        <dbReference type="ARBA" id="ARBA00023015"/>
    </source>
</evidence>
<dbReference type="Proteomes" id="UP000199081">
    <property type="component" value="Unassembled WGS sequence"/>
</dbReference>
<proteinExistence type="predicted"/>
<dbReference type="PANTHER" id="PTHR43280:SF34">
    <property type="entry name" value="ARAC-FAMILY TRANSCRIPTIONAL REGULATOR"/>
    <property type="match status" value="1"/>
</dbReference>
<dbReference type="InterPro" id="IPR018060">
    <property type="entry name" value="HTH_AraC"/>
</dbReference>
<accession>A0A1H7PRJ8</accession>
<evidence type="ECO:0000256" key="3">
    <source>
        <dbReference type="ARBA" id="ARBA00023163"/>
    </source>
</evidence>
<sequence length="316" mass="37628">MKNEKDNVELFYKNKHIRDLDSYNIERWNKHHYQNIPKLISNFEAESWPLLLFEYKANQEFTIPFHWHDWHEIVYVKDGVIEIYVENRSFKLTKGQFFFFPSGVLHKTINNVGTQITVLHIQSDYIRKVMPDWDNIHIELSQFEQTDEVDIVGEIGSLILNLEDTYNDDSILAYNGSLALLVYILYKIHKNYGTKLDISTKKTSYKYKERLLEIFNFIDDNLTSGFTLAELAEHMSMSPQYISKIFKKHLNSTFTEYITEKRLELALKYIKFSDSTLTDISFDVGFPNYQSFVRVCREKYGVTPYEYRKQYLLNND</sequence>
<keyword evidence="2 5" id="KW-0238">DNA-binding</keyword>
<keyword evidence="1" id="KW-0805">Transcription regulation</keyword>
<evidence type="ECO:0000259" key="4">
    <source>
        <dbReference type="PROSITE" id="PS01124"/>
    </source>
</evidence>
<dbReference type="SUPFAM" id="SSF51182">
    <property type="entry name" value="RmlC-like cupins"/>
    <property type="match status" value="1"/>
</dbReference>
<keyword evidence="6" id="KW-1185">Reference proteome</keyword>
<name>A0A1H7PRJ8_9LACT</name>
<dbReference type="InterPro" id="IPR013096">
    <property type="entry name" value="Cupin_2"/>
</dbReference>
<dbReference type="InterPro" id="IPR014710">
    <property type="entry name" value="RmlC-like_jellyroll"/>
</dbReference>
<dbReference type="AlphaFoldDB" id="A0A1H7PRJ8"/>
<dbReference type="GO" id="GO:0043565">
    <property type="term" value="F:sequence-specific DNA binding"/>
    <property type="evidence" value="ECO:0007669"/>
    <property type="project" value="InterPro"/>
</dbReference>
<dbReference type="Pfam" id="PF12833">
    <property type="entry name" value="HTH_18"/>
    <property type="match status" value="1"/>
</dbReference>
<keyword evidence="3" id="KW-0804">Transcription</keyword>
<dbReference type="STRING" id="426702.SAMN04488099_1245"/>
<dbReference type="Gene3D" id="1.10.10.60">
    <property type="entry name" value="Homeodomain-like"/>
    <property type="match status" value="2"/>
</dbReference>
<dbReference type="GO" id="GO:0003700">
    <property type="term" value="F:DNA-binding transcription factor activity"/>
    <property type="evidence" value="ECO:0007669"/>
    <property type="project" value="InterPro"/>
</dbReference>
<dbReference type="PANTHER" id="PTHR43280">
    <property type="entry name" value="ARAC-FAMILY TRANSCRIPTIONAL REGULATOR"/>
    <property type="match status" value="1"/>
</dbReference>
<evidence type="ECO:0000256" key="2">
    <source>
        <dbReference type="ARBA" id="ARBA00023125"/>
    </source>
</evidence>
<dbReference type="SUPFAM" id="SSF46689">
    <property type="entry name" value="Homeodomain-like"/>
    <property type="match status" value="2"/>
</dbReference>
<gene>
    <name evidence="5" type="ORF">SAMN04488099_1245</name>
</gene>
<dbReference type="OrthoDB" id="2713997at2"/>
<dbReference type="InterPro" id="IPR009057">
    <property type="entry name" value="Homeodomain-like_sf"/>
</dbReference>
<reference evidence="6" key="1">
    <citation type="submission" date="2016-10" db="EMBL/GenBank/DDBJ databases">
        <authorList>
            <person name="Varghese N."/>
            <person name="Submissions S."/>
        </authorList>
    </citation>
    <scope>NUCLEOTIDE SEQUENCE [LARGE SCALE GENOMIC DNA]</scope>
    <source>
        <strain evidence="6">DSM 19183</strain>
    </source>
</reference>